<name>A0ABV9E8K6_9ACTN</name>
<protein>
    <submittedName>
        <fullName evidence="2">Phosphopantetheine-binding protein</fullName>
    </submittedName>
</protein>
<proteinExistence type="predicted"/>
<evidence type="ECO:0000313" key="2">
    <source>
        <dbReference type="EMBL" id="MFC4585732.1"/>
    </source>
</evidence>
<sequence>MDEVTREILNVVNDRIERNDTAPLGDIDADLGKAGVTSLQMVEFIDEFERRFAVEFPAEMISADTFRSVRTIASSVRELLARL</sequence>
<dbReference type="InterPro" id="IPR009081">
    <property type="entry name" value="PP-bd_ACP"/>
</dbReference>
<dbReference type="Gene3D" id="1.10.1200.10">
    <property type="entry name" value="ACP-like"/>
    <property type="match status" value="1"/>
</dbReference>
<comment type="caution">
    <text evidence="2">The sequence shown here is derived from an EMBL/GenBank/DDBJ whole genome shotgun (WGS) entry which is preliminary data.</text>
</comment>
<evidence type="ECO:0000313" key="3">
    <source>
        <dbReference type="Proteomes" id="UP001595891"/>
    </source>
</evidence>
<dbReference type="RefSeq" id="WP_262841280.1">
    <property type="nucleotide sequence ID" value="NZ_JANZYP010000004.1"/>
</dbReference>
<gene>
    <name evidence="2" type="ORF">ACFO8L_06605</name>
</gene>
<evidence type="ECO:0000259" key="1">
    <source>
        <dbReference type="PROSITE" id="PS50075"/>
    </source>
</evidence>
<accession>A0ABV9E8K6</accession>
<dbReference type="InterPro" id="IPR036736">
    <property type="entry name" value="ACP-like_sf"/>
</dbReference>
<dbReference type="EMBL" id="JBHSFN010000003">
    <property type="protein sequence ID" value="MFC4585732.1"/>
    <property type="molecule type" value="Genomic_DNA"/>
</dbReference>
<reference evidence="3" key="1">
    <citation type="journal article" date="2019" name="Int. J. Syst. Evol. Microbiol.">
        <title>The Global Catalogue of Microorganisms (GCM) 10K type strain sequencing project: providing services to taxonomists for standard genome sequencing and annotation.</title>
        <authorList>
            <consortium name="The Broad Institute Genomics Platform"/>
            <consortium name="The Broad Institute Genome Sequencing Center for Infectious Disease"/>
            <person name="Wu L."/>
            <person name="Ma J."/>
        </authorList>
    </citation>
    <scope>NUCLEOTIDE SEQUENCE [LARGE SCALE GENOMIC DNA]</scope>
    <source>
        <strain evidence="3">CCUG 49560</strain>
    </source>
</reference>
<keyword evidence="3" id="KW-1185">Reference proteome</keyword>
<dbReference type="PROSITE" id="PS50075">
    <property type="entry name" value="CARRIER"/>
    <property type="match status" value="1"/>
</dbReference>
<dbReference type="Proteomes" id="UP001595891">
    <property type="component" value="Unassembled WGS sequence"/>
</dbReference>
<feature type="domain" description="Carrier" evidence="1">
    <location>
        <begin position="1"/>
        <end position="80"/>
    </location>
</feature>
<organism evidence="2 3">
    <name type="scientific">Sphaerisporangium corydalis</name>
    <dbReference type="NCBI Taxonomy" id="1441875"/>
    <lineage>
        <taxon>Bacteria</taxon>
        <taxon>Bacillati</taxon>
        <taxon>Actinomycetota</taxon>
        <taxon>Actinomycetes</taxon>
        <taxon>Streptosporangiales</taxon>
        <taxon>Streptosporangiaceae</taxon>
        <taxon>Sphaerisporangium</taxon>
    </lineage>
</organism>
<dbReference type="Pfam" id="PF00550">
    <property type="entry name" value="PP-binding"/>
    <property type="match status" value="1"/>
</dbReference>
<dbReference type="SUPFAM" id="SSF47336">
    <property type="entry name" value="ACP-like"/>
    <property type="match status" value="1"/>
</dbReference>